<keyword evidence="2" id="KW-0805">Transcription regulation</keyword>
<evidence type="ECO:0000256" key="4">
    <source>
        <dbReference type="ARBA" id="ARBA00023163"/>
    </source>
</evidence>
<feature type="domain" description="Transcription factor CBF/NF-Y/archaeal histone" evidence="7">
    <location>
        <begin position="82"/>
        <end position="145"/>
    </location>
</feature>
<keyword evidence="10" id="KW-1185">Reference proteome</keyword>
<sequence length="199" mass="23321">MGFSQSMNIQSPSPRFMQHVHNFMQVTPQMVVPRDQRLTNEMEEENFNSRIQDLQKQNLEAFWEQQMLEIYQLPVDFKQNHQLPIARIKRIMKANEEVKMTSADAPIVFAKACEFFIQELTLRSWLHTEESRRRTLQRDDIANAISHGDVLDFLVDVVSLEDDGEIVINNGGVTECHPPNGVQFVMMNPNLQYHQNYRM</sequence>
<dbReference type="EMBL" id="JACGCM010000501">
    <property type="protein sequence ID" value="KAF6171349.1"/>
    <property type="molecule type" value="Genomic_DNA"/>
</dbReference>
<evidence type="ECO:0000313" key="10">
    <source>
        <dbReference type="Proteomes" id="UP000541444"/>
    </source>
</evidence>
<dbReference type="Pfam" id="PF00808">
    <property type="entry name" value="CBFD_NFYB_HMF"/>
    <property type="match status" value="1"/>
</dbReference>
<reference evidence="8 10" key="1">
    <citation type="journal article" date="2020" name="IScience">
        <title>Genome Sequencing of the Endangered Kingdonia uniflora (Circaeasteraceae, Ranunculales) Reveals Potential Mechanisms of Evolutionary Specialization.</title>
        <authorList>
            <person name="Sun Y."/>
            <person name="Deng T."/>
            <person name="Zhang A."/>
            <person name="Moore M.J."/>
            <person name="Landis J.B."/>
            <person name="Lin N."/>
            <person name="Zhang H."/>
            <person name="Zhang X."/>
            <person name="Huang J."/>
            <person name="Zhang X."/>
            <person name="Sun H."/>
            <person name="Wang H."/>
        </authorList>
    </citation>
    <scope>NUCLEOTIDE SEQUENCE [LARGE SCALE GENOMIC DNA]</scope>
    <source>
        <strain evidence="8">TB1705</strain>
        <tissue evidence="8">Leaf</tissue>
    </source>
</reference>
<name>A0A7J7LTK7_9MAGN</name>
<keyword evidence="3" id="KW-0238">DNA-binding</keyword>
<keyword evidence="5" id="KW-0539">Nucleus</keyword>
<accession>A0A7J7LTK7</accession>
<evidence type="ECO:0000313" key="8">
    <source>
        <dbReference type="EMBL" id="KAF6145888.1"/>
    </source>
</evidence>
<evidence type="ECO:0000256" key="2">
    <source>
        <dbReference type="ARBA" id="ARBA00023015"/>
    </source>
</evidence>
<organism evidence="8 10">
    <name type="scientific">Kingdonia uniflora</name>
    <dbReference type="NCBI Taxonomy" id="39325"/>
    <lineage>
        <taxon>Eukaryota</taxon>
        <taxon>Viridiplantae</taxon>
        <taxon>Streptophyta</taxon>
        <taxon>Embryophyta</taxon>
        <taxon>Tracheophyta</taxon>
        <taxon>Spermatophyta</taxon>
        <taxon>Magnoliopsida</taxon>
        <taxon>Ranunculales</taxon>
        <taxon>Circaeasteraceae</taxon>
        <taxon>Kingdonia</taxon>
    </lineage>
</organism>
<dbReference type="GO" id="GO:0005634">
    <property type="term" value="C:nucleus"/>
    <property type="evidence" value="ECO:0007669"/>
    <property type="project" value="UniProtKB-SubCell"/>
</dbReference>
<evidence type="ECO:0000256" key="1">
    <source>
        <dbReference type="ARBA" id="ARBA00004123"/>
    </source>
</evidence>
<dbReference type="InterPro" id="IPR009072">
    <property type="entry name" value="Histone-fold"/>
</dbReference>
<comment type="subcellular location">
    <subcellularLocation>
        <location evidence="1">Nucleus</location>
    </subcellularLocation>
</comment>
<evidence type="ECO:0000256" key="6">
    <source>
        <dbReference type="ARBA" id="ARBA00038129"/>
    </source>
</evidence>
<comment type="caution">
    <text evidence="8">The sequence shown here is derived from an EMBL/GenBank/DDBJ whole genome shotgun (WGS) entry which is preliminary data.</text>
</comment>
<dbReference type="PANTHER" id="PTHR10252">
    <property type="entry name" value="HISTONE-LIKE TRANSCRIPTION FACTOR CCAAT-RELATED"/>
    <property type="match status" value="1"/>
</dbReference>
<dbReference type="PANTHER" id="PTHR10252:SF124">
    <property type="entry name" value="NUCLEAR TRANSCRIPTION FACTOR Y SUBUNIT C-10"/>
    <property type="match status" value="1"/>
</dbReference>
<gene>
    <name evidence="9" type="ORF">GIB67_016363</name>
    <name evidence="8" type="ORF">GIB67_028883</name>
</gene>
<evidence type="ECO:0000259" key="7">
    <source>
        <dbReference type="Pfam" id="PF00808"/>
    </source>
</evidence>
<dbReference type="AlphaFoldDB" id="A0A7J7LTK7"/>
<dbReference type="InterPro" id="IPR050568">
    <property type="entry name" value="Transcr_DNA_Rep_Reg"/>
</dbReference>
<protein>
    <recommendedName>
        <fullName evidence="7">Transcription factor CBF/NF-Y/archaeal histone domain-containing protein</fullName>
    </recommendedName>
</protein>
<dbReference type="Gene3D" id="1.10.20.10">
    <property type="entry name" value="Histone, subunit A"/>
    <property type="match status" value="1"/>
</dbReference>
<evidence type="ECO:0000256" key="3">
    <source>
        <dbReference type="ARBA" id="ARBA00023125"/>
    </source>
</evidence>
<dbReference type="GO" id="GO:0046982">
    <property type="term" value="F:protein heterodimerization activity"/>
    <property type="evidence" value="ECO:0007669"/>
    <property type="project" value="InterPro"/>
</dbReference>
<evidence type="ECO:0000313" key="9">
    <source>
        <dbReference type="EMBL" id="KAF6171349.1"/>
    </source>
</evidence>
<dbReference type="OrthoDB" id="1272441at2759"/>
<dbReference type="Proteomes" id="UP000541444">
    <property type="component" value="Unassembled WGS sequence"/>
</dbReference>
<dbReference type="EMBL" id="JACGCM010002027">
    <property type="protein sequence ID" value="KAF6145888.1"/>
    <property type="molecule type" value="Genomic_DNA"/>
</dbReference>
<dbReference type="CDD" id="cd22908">
    <property type="entry name" value="HFD_NFYC-like"/>
    <property type="match status" value="1"/>
</dbReference>
<dbReference type="InterPro" id="IPR003958">
    <property type="entry name" value="CBFA_NFYB_domain"/>
</dbReference>
<dbReference type="GO" id="GO:0006355">
    <property type="term" value="P:regulation of DNA-templated transcription"/>
    <property type="evidence" value="ECO:0007669"/>
    <property type="project" value="TreeGrafter"/>
</dbReference>
<dbReference type="FunFam" id="1.10.20.10:FF:000006">
    <property type="entry name" value="Nuclear transcription factor Y subunit gamma"/>
    <property type="match status" value="1"/>
</dbReference>
<comment type="similarity">
    <text evidence="6">Belongs to the NFYC/HAP5 subunit family.</text>
</comment>
<keyword evidence="4" id="KW-0804">Transcription</keyword>
<dbReference type="SUPFAM" id="SSF47113">
    <property type="entry name" value="Histone-fold"/>
    <property type="match status" value="1"/>
</dbReference>
<proteinExistence type="inferred from homology"/>
<evidence type="ECO:0000256" key="5">
    <source>
        <dbReference type="ARBA" id="ARBA00023242"/>
    </source>
</evidence>
<dbReference type="GO" id="GO:0000976">
    <property type="term" value="F:transcription cis-regulatory region binding"/>
    <property type="evidence" value="ECO:0007669"/>
    <property type="project" value="TreeGrafter"/>
</dbReference>